<name>H8IAS7_METCZ</name>
<dbReference type="EMBL" id="CP003243">
    <property type="protein sequence ID" value="AFD00582.1"/>
    <property type="molecule type" value="Genomic_DNA"/>
</dbReference>
<dbReference type="OrthoDB" id="147425at2157"/>
<dbReference type="InterPro" id="IPR019613">
    <property type="entry name" value="DUF4198"/>
</dbReference>
<reference evidence="1 2" key="1">
    <citation type="journal article" date="2012" name="J. Bacteriol.">
        <title>Complete genome sequence of a thermophilic methanogen, Methanocella conradii HZ254, isolated from Chinese rice field soil.</title>
        <authorList>
            <person name="Lu Z."/>
            <person name="Lu Y."/>
        </authorList>
    </citation>
    <scope>NUCLEOTIDE SEQUENCE [LARGE SCALE GENOMIC DNA]</scope>
    <source>
        <strain evidence="2">DSM 24694 / JCM 17849 / CGMCC 1.5162 / HZ254</strain>
    </source>
</reference>
<organism evidence="1 2">
    <name type="scientific">Methanocella conradii (strain DSM 24694 / JCM 17849 / CGMCC 1.5162 / HZ254)</name>
    <dbReference type="NCBI Taxonomy" id="1041930"/>
    <lineage>
        <taxon>Archaea</taxon>
        <taxon>Methanobacteriati</taxon>
        <taxon>Methanobacteriota</taxon>
        <taxon>Stenosarchaea group</taxon>
        <taxon>Methanomicrobia</taxon>
        <taxon>Methanocellales</taxon>
        <taxon>Methanocellaceae</taxon>
        <taxon>Methanocella</taxon>
    </lineage>
</organism>
<accession>H8IAS7</accession>
<dbReference type="eggNOG" id="arCOG10211">
    <property type="taxonomic scope" value="Archaea"/>
</dbReference>
<gene>
    <name evidence="1" type="ordered locus">Mtc_1840</name>
</gene>
<evidence type="ECO:0000313" key="2">
    <source>
        <dbReference type="Proteomes" id="UP000005233"/>
    </source>
</evidence>
<evidence type="ECO:0000313" key="1">
    <source>
        <dbReference type="EMBL" id="AFD00582.1"/>
    </source>
</evidence>
<dbReference type="RefSeq" id="WP_014406413.1">
    <property type="nucleotide sequence ID" value="NC_017034.1"/>
</dbReference>
<sequence length="238" mass="26415">MDRMVLMVRGHEIWLEASKVKGKNVELELFYGHNMAVDGCPDPKNITPTIYDPAKKKFALKITPKKDSHSLKFKADKDGYYTAVADMSPETYSNTKKEGFKAGPKSMYKDVVYAGAWHQMAKTIFSVGSNGKYVAEPVHGILDIVPKDARAKVGKELELTVYYEGKKLPGVEVKAVSKKEGKEMAIVVTDNEGVAKVPIKAEGPWMFLARHRDPSKGVPDQYDEAVFVTTLTLEASKN</sequence>
<proteinExistence type="predicted"/>
<dbReference type="KEGG" id="mez:Mtc_1840"/>
<dbReference type="GeneID" id="11971986"/>
<keyword evidence="2" id="KW-1185">Reference proteome</keyword>
<dbReference type="Proteomes" id="UP000005233">
    <property type="component" value="Chromosome"/>
</dbReference>
<protein>
    <submittedName>
        <fullName evidence="1">ABC-type Co2+ transport system, periplasmic component</fullName>
    </submittedName>
</protein>
<dbReference type="HOGENOM" id="CLU_098522_0_0_2"/>
<dbReference type="AlphaFoldDB" id="H8IAS7"/>
<dbReference type="STRING" id="1041930.Mtc_1840"/>
<dbReference type="Pfam" id="PF10670">
    <property type="entry name" value="DUF4198"/>
    <property type="match status" value="1"/>
</dbReference>